<dbReference type="RefSeq" id="WP_273671009.1">
    <property type="nucleotide sequence ID" value="NZ_JAQQXR010000004.1"/>
</dbReference>
<name>A0ABT5K039_9BURK</name>
<gene>
    <name evidence="2" type="ORF">OIK44_12130</name>
</gene>
<dbReference type="NCBIfam" id="NF038122">
    <property type="entry name" value="metallo_LGF"/>
    <property type="match status" value="1"/>
</dbReference>
<protein>
    <submittedName>
        <fullName evidence="2">NF038122 family metalloprotease</fullName>
    </submittedName>
</protein>
<dbReference type="InterPro" id="IPR024079">
    <property type="entry name" value="MetalloPept_cat_dom_sf"/>
</dbReference>
<keyword evidence="3" id="KW-1185">Reference proteome</keyword>
<accession>A0ABT5K039</accession>
<keyword evidence="2" id="KW-0645">Protease</keyword>
<proteinExistence type="predicted"/>
<feature type="signal peptide" evidence="1">
    <location>
        <begin position="1"/>
        <end position="19"/>
    </location>
</feature>
<dbReference type="Proteomes" id="UP001221208">
    <property type="component" value="Unassembled WGS sequence"/>
</dbReference>
<dbReference type="EMBL" id="JAQQXR010000004">
    <property type="protein sequence ID" value="MDC8758334.1"/>
    <property type="molecule type" value="Genomic_DNA"/>
</dbReference>
<evidence type="ECO:0000313" key="2">
    <source>
        <dbReference type="EMBL" id="MDC8758334.1"/>
    </source>
</evidence>
<dbReference type="SUPFAM" id="SSF55486">
    <property type="entry name" value="Metalloproteases ('zincins'), catalytic domain"/>
    <property type="match status" value="1"/>
</dbReference>
<keyword evidence="2" id="KW-0482">Metalloprotease</keyword>
<keyword evidence="2" id="KW-0378">Hydrolase</keyword>
<sequence length="361" mass="38144">MKRILAAVALAATLGAASATPIFNLHYLPGTSLQAQLGFQAAAARWSAALRDNVSIDLTVGFNSLGGNILGQAGSTDTLYSYETFRAALAADASSAVDRLAGAHLPAGKTFDMLINRTADSPFGPGSATPYVDRNGNDNNASVRVSNAEAKALGLTPLAQTLPGCIGDCDAFIQFNSDFNFDFNPDDGVAGNAFDFIGVASHEIGHALGFVSGVDVLDYNAPPYRGPYNDYEFVYVYGLDMFRYSSLSAANGVIDWSADNRSKYFSLNGGATRGPQFATGSIFGDGDQASHWRDNLNIGIMDPTVGYGERLLIRPMDLIALDAIGWDLQIQQVPTPGTLALLLAGLAALGPNRRRDAITGR</sequence>
<evidence type="ECO:0000313" key="3">
    <source>
        <dbReference type="Proteomes" id="UP001221208"/>
    </source>
</evidence>
<keyword evidence="1" id="KW-0732">Signal</keyword>
<organism evidence="2 3">
    <name type="scientific">Janthinobacterium fluminis</name>
    <dbReference type="NCBI Taxonomy" id="2987524"/>
    <lineage>
        <taxon>Bacteria</taxon>
        <taxon>Pseudomonadati</taxon>
        <taxon>Pseudomonadota</taxon>
        <taxon>Betaproteobacteria</taxon>
        <taxon>Burkholderiales</taxon>
        <taxon>Oxalobacteraceae</taxon>
        <taxon>Janthinobacterium</taxon>
    </lineage>
</organism>
<dbReference type="Gene3D" id="3.40.390.10">
    <property type="entry name" value="Collagenase (Catalytic Domain)"/>
    <property type="match status" value="1"/>
</dbReference>
<reference evidence="2 3" key="1">
    <citation type="submission" date="2022-10" db="EMBL/GenBank/DDBJ databases">
        <title>Janthinobacterium sp. hw3 Genome sequencing.</title>
        <authorList>
            <person name="Park S."/>
        </authorList>
    </citation>
    <scope>NUCLEOTIDE SEQUENCE [LARGE SCALE GENOMIC DNA]</scope>
    <source>
        <strain evidence="3">hw3</strain>
    </source>
</reference>
<dbReference type="GO" id="GO:0008237">
    <property type="term" value="F:metallopeptidase activity"/>
    <property type="evidence" value="ECO:0007669"/>
    <property type="project" value="UniProtKB-KW"/>
</dbReference>
<comment type="caution">
    <text evidence="2">The sequence shown here is derived from an EMBL/GenBank/DDBJ whole genome shotgun (WGS) entry which is preliminary data.</text>
</comment>
<feature type="chain" id="PRO_5047176878" evidence="1">
    <location>
        <begin position="20"/>
        <end position="361"/>
    </location>
</feature>
<evidence type="ECO:0000256" key="1">
    <source>
        <dbReference type="SAM" id="SignalP"/>
    </source>
</evidence>